<dbReference type="InterPro" id="IPR027417">
    <property type="entry name" value="P-loop_NTPase"/>
</dbReference>
<dbReference type="Proteomes" id="UP000196587">
    <property type="component" value="Unassembled WGS sequence"/>
</dbReference>
<comment type="caution">
    <text evidence="1">The sequence shown here is derived from an EMBL/GenBank/DDBJ whole genome shotgun (WGS) entry which is preliminary data.</text>
</comment>
<evidence type="ECO:0000313" key="1">
    <source>
        <dbReference type="EMBL" id="OUP32113.1"/>
    </source>
</evidence>
<organism evidence="1 2">
    <name type="scientific">Bacteroides clarus</name>
    <dbReference type="NCBI Taxonomy" id="626929"/>
    <lineage>
        <taxon>Bacteria</taxon>
        <taxon>Pseudomonadati</taxon>
        <taxon>Bacteroidota</taxon>
        <taxon>Bacteroidia</taxon>
        <taxon>Bacteroidales</taxon>
        <taxon>Bacteroidaceae</taxon>
        <taxon>Bacteroides</taxon>
    </lineage>
</organism>
<accession>A0A1Y4JHY0</accession>
<dbReference type="RefSeq" id="WP_087413476.1">
    <property type="nucleotide sequence ID" value="NZ_CALIXP010000068.1"/>
</dbReference>
<dbReference type="EMBL" id="NFKE01000015">
    <property type="protein sequence ID" value="OUP32113.1"/>
    <property type="molecule type" value="Genomic_DNA"/>
</dbReference>
<proteinExistence type="predicted"/>
<evidence type="ECO:0008006" key="3">
    <source>
        <dbReference type="Google" id="ProtNLM"/>
    </source>
</evidence>
<dbReference type="AlphaFoldDB" id="A0A1Y4JHY0"/>
<protein>
    <recommendedName>
        <fullName evidence="3">Phosphoenolpyruvate carboxykinase</fullName>
    </recommendedName>
</protein>
<gene>
    <name evidence="1" type="ORF">B5F24_15545</name>
</gene>
<sequence>MILQIADWLMEVSCGNEVADRLQNLKPFLLPEMPVCSRSHICRLELGCKFPIKETGPDAVYHPDGRTIRIWLTADYCYIALTPYGSPHTYWLRTDRRWRNVQTDLLPETSEDYALLNDFIMISFIYSAAFHGGALIHASCIAVDDKGVAFVGPSGIGKSTHSQLWLKHIPGARLLNDDQPILRLMPGGEVMLFGSPWSGKTSCYINEGVRLETIFRMEQAEENRAVRMDGIEAFRMLLSSTSLIGRDSLSFAVISGTLAQIAGSIPTFTLYNKPEQEAALLSYNIFKDK</sequence>
<reference evidence="2" key="1">
    <citation type="submission" date="2017-04" db="EMBL/GenBank/DDBJ databases">
        <title>Function of individual gut microbiota members based on whole genome sequencing of pure cultures obtained from chicken caecum.</title>
        <authorList>
            <person name="Medvecky M."/>
            <person name="Cejkova D."/>
            <person name="Polansky O."/>
            <person name="Karasova D."/>
            <person name="Kubasova T."/>
            <person name="Cizek A."/>
            <person name="Rychlik I."/>
        </authorList>
    </citation>
    <scope>NUCLEOTIDE SEQUENCE [LARGE SCALE GENOMIC DNA]</scope>
    <source>
        <strain evidence="2">An189</strain>
    </source>
</reference>
<dbReference type="SUPFAM" id="SSF53795">
    <property type="entry name" value="PEP carboxykinase-like"/>
    <property type="match status" value="1"/>
</dbReference>
<name>A0A1Y4JHY0_9BACE</name>
<dbReference type="Gene3D" id="3.40.50.300">
    <property type="entry name" value="P-loop containing nucleotide triphosphate hydrolases"/>
    <property type="match status" value="1"/>
</dbReference>
<evidence type="ECO:0000313" key="2">
    <source>
        <dbReference type="Proteomes" id="UP000196587"/>
    </source>
</evidence>